<dbReference type="EMBL" id="MU277203">
    <property type="protein sequence ID" value="KAI0063391.1"/>
    <property type="molecule type" value="Genomic_DNA"/>
</dbReference>
<reference evidence="1" key="1">
    <citation type="submission" date="2021-03" db="EMBL/GenBank/DDBJ databases">
        <authorList>
            <consortium name="DOE Joint Genome Institute"/>
            <person name="Ahrendt S."/>
            <person name="Looney B.P."/>
            <person name="Miyauchi S."/>
            <person name="Morin E."/>
            <person name="Drula E."/>
            <person name="Courty P.E."/>
            <person name="Chicoki N."/>
            <person name="Fauchery L."/>
            <person name="Kohler A."/>
            <person name="Kuo A."/>
            <person name="Labutti K."/>
            <person name="Pangilinan J."/>
            <person name="Lipzen A."/>
            <person name="Riley R."/>
            <person name="Andreopoulos W."/>
            <person name="He G."/>
            <person name="Johnson J."/>
            <person name="Barry K.W."/>
            <person name="Grigoriev I.V."/>
            <person name="Nagy L."/>
            <person name="Hibbett D."/>
            <person name="Henrissat B."/>
            <person name="Matheny P.B."/>
            <person name="Labbe J."/>
            <person name="Martin F."/>
        </authorList>
    </citation>
    <scope>NUCLEOTIDE SEQUENCE</scope>
    <source>
        <strain evidence="1">HHB10654</strain>
    </source>
</reference>
<name>A0ACB8T5I9_9AGAM</name>
<protein>
    <submittedName>
        <fullName evidence="1">Uncharacterized protein</fullName>
    </submittedName>
</protein>
<accession>A0ACB8T5I9</accession>
<comment type="caution">
    <text evidence="1">The sequence shown here is derived from an EMBL/GenBank/DDBJ whole genome shotgun (WGS) entry which is preliminary data.</text>
</comment>
<reference evidence="1" key="2">
    <citation type="journal article" date="2022" name="New Phytol.">
        <title>Evolutionary transition to the ectomycorrhizal habit in the genomes of a hyperdiverse lineage of mushroom-forming fungi.</title>
        <authorList>
            <person name="Looney B."/>
            <person name="Miyauchi S."/>
            <person name="Morin E."/>
            <person name="Drula E."/>
            <person name="Courty P.E."/>
            <person name="Kohler A."/>
            <person name="Kuo A."/>
            <person name="LaButti K."/>
            <person name="Pangilinan J."/>
            <person name="Lipzen A."/>
            <person name="Riley R."/>
            <person name="Andreopoulos W."/>
            <person name="He G."/>
            <person name="Johnson J."/>
            <person name="Nolan M."/>
            <person name="Tritt A."/>
            <person name="Barry K.W."/>
            <person name="Grigoriev I.V."/>
            <person name="Nagy L.G."/>
            <person name="Hibbett D."/>
            <person name="Henrissat B."/>
            <person name="Matheny P.B."/>
            <person name="Labbe J."/>
            <person name="Martin F.M."/>
        </authorList>
    </citation>
    <scope>NUCLEOTIDE SEQUENCE</scope>
    <source>
        <strain evidence="1">HHB10654</strain>
    </source>
</reference>
<evidence type="ECO:0000313" key="1">
    <source>
        <dbReference type="EMBL" id="KAI0063391.1"/>
    </source>
</evidence>
<organism evidence="1 2">
    <name type="scientific">Artomyces pyxidatus</name>
    <dbReference type="NCBI Taxonomy" id="48021"/>
    <lineage>
        <taxon>Eukaryota</taxon>
        <taxon>Fungi</taxon>
        <taxon>Dikarya</taxon>
        <taxon>Basidiomycota</taxon>
        <taxon>Agaricomycotina</taxon>
        <taxon>Agaricomycetes</taxon>
        <taxon>Russulales</taxon>
        <taxon>Auriscalpiaceae</taxon>
        <taxon>Artomyces</taxon>
    </lineage>
</organism>
<keyword evidence="2" id="KW-1185">Reference proteome</keyword>
<proteinExistence type="predicted"/>
<gene>
    <name evidence="1" type="ORF">BV25DRAFT_1824493</name>
</gene>
<evidence type="ECO:0000313" key="2">
    <source>
        <dbReference type="Proteomes" id="UP000814140"/>
    </source>
</evidence>
<sequence length="395" mass="45179">MRGEGETTEGIARHARYQILFKAMMQHDANVIAFGHHADDQVETALMRFKTKILATCEENKLEYVEDKTNFQPELTLRNAIRHMLAQQADTTQAPAVKRIRPPPPTDGGMAGSLKAMVTRSENDNSLVPFDVTGSRQELQGAALAASENLGDVESKGELQPTTILLPAVPDRMVQMAMVLRILRCVSPVPWGSMLSQGGRRTASLVRVVERLWDSDPNSLERKAFEAGGRVLWTPMRICANGRLKYLTPRPGERFGWIASRAPPEHWRHFELRFDLTDTLRRALSRAQQEMRAVDEEILYDHRFLLRLRLQDQEDVVCQALLSGQGRVIVEAETRWFWPRVTLQRPGLDDIVLARVASPEMFWYEHPRQFSDEPPDLPLWHDKMDIQFIRVLDEI</sequence>
<dbReference type="Proteomes" id="UP000814140">
    <property type="component" value="Unassembled WGS sequence"/>
</dbReference>